<dbReference type="Pfam" id="PF11258">
    <property type="entry name" value="DUF3048"/>
    <property type="match status" value="1"/>
</dbReference>
<feature type="signal peptide" evidence="1">
    <location>
        <begin position="1"/>
        <end position="22"/>
    </location>
</feature>
<evidence type="ECO:0000259" key="2">
    <source>
        <dbReference type="Pfam" id="PF11258"/>
    </source>
</evidence>
<dbReference type="InterPro" id="IPR021416">
    <property type="entry name" value="DUF3048_N"/>
</dbReference>
<dbReference type="InterPro" id="IPR023158">
    <property type="entry name" value="YerB-like_sf"/>
</dbReference>
<feature type="chain" id="PRO_5042919870" evidence="1">
    <location>
        <begin position="23"/>
        <end position="372"/>
    </location>
</feature>
<feature type="domain" description="DUF3048" evidence="2">
    <location>
        <begin position="71"/>
        <end position="215"/>
    </location>
</feature>
<gene>
    <name evidence="4" type="ORF">QJ036_08840</name>
</gene>
<dbReference type="AlphaFoldDB" id="A0AAP4BCC0"/>
<evidence type="ECO:0000259" key="3">
    <source>
        <dbReference type="Pfam" id="PF17479"/>
    </source>
</evidence>
<protein>
    <submittedName>
        <fullName evidence="4">DUF3048 domain-containing protein</fullName>
    </submittedName>
</protein>
<dbReference type="InterPro" id="IPR035328">
    <property type="entry name" value="DUF3048_C"/>
</dbReference>
<evidence type="ECO:0000313" key="5">
    <source>
        <dbReference type="Proteomes" id="UP001300383"/>
    </source>
</evidence>
<comment type="caution">
    <text evidence="4">The sequence shown here is derived from an EMBL/GenBank/DDBJ whole genome shotgun (WGS) entry which is preliminary data.</text>
</comment>
<dbReference type="RefSeq" id="WP_283231021.1">
    <property type="nucleotide sequence ID" value="NZ_JASGBQ010000015.1"/>
</dbReference>
<keyword evidence="1" id="KW-0732">Signal</keyword>
<name>A0AAP4BCC0_9FIRM</name>
<proteinExistence type="predicted"/>
<dbReference type="Gene3D" id="3.50.90.10">
    <property type="entry name" value="YerB-like"/>
    <property type="match status" value="1"/>
</dbReference>
<feature type="domain" description="DUF3048" evidence="3">
    <location>
        <begin position="247"/>
        <end position="357"/>
    </location>
</feature>
<dbReference type="PROSITE" id="PS51257">
    <property type="entry name" value="PROKAR_LIPOPROTEIN"/>
    <property type="match status" value="1"/>
</dbReference>
<organism evidence="4 5">
    <name type="scientific">Fusibacillus kribbianus</name>
    <dbReference type="NCBI Taxonomy" id="3044208"/>
    <lineage>
        <taxon>Bacteria</taxon>
        <taxon>Bacillati</taxon>
        <taxon>Bacillota</taxon>
        <taxon>Clostridia</taxon>
        <taxon>Lachnospirales</taxon>
        <taxon>Lachnospiraceae</taxon>
        <taxon>Fusibacillus</taxon>
    </lineage>
</organism>
<keyword evidence="5" id="KW-1185">Reference proteome</keyword>
<sequence length="372" mass="42155">MKKKWTRGLRTGLALMLVAVMAAGCGKKAEETTVAPETTEAELVTLAPPTTEAETEPETEACPDGMVRSYLTGEWVPEEIGRRRPVAVMISNVKDAQPTYGLSAADVVYEAPGEASAVRFVAFFEQYDDIQEIGSIRSARTYHAFFQKEFESIFFHYGQCEYARPYLEGGMCDCVNGVTGASEWAYHSMPGREQPHHHFTNGEEIKYAIEKLGYSTEYPESYTGHYQFVKDGEMPYMPGATPANKVSVGYVSNKPWFEYNEGDGLYYRYQFEAPHVDVGNDDTQLTYKNIIIQVCDYEHYYDTDYLNIFVHGEGVGQFITDGKVIPVTWKKDGEWGVTHYYDSEGNEIKLNQGRTWVCIVRTERANRVEITE</sequence>
<dbReference type="EMBL" id="JASGBQ010000015">
    <property type="protein sequence ID" value="MDI9242573.1"/>
    <property type="molecule type" value="Genomic_DNA"/>
</dbReference>
<accession>A0AAP4BCC0</accession>
<dbReference type="SUPFAM" id="SSF159774">
    <property type="entry name" value="YerB-like"/>
    <property type="match status" value="1"/>
</dbReference>
<reference evidence="4 5" key="1">
    <citation type="submission" date="2023-05" db="EMBL/GenBank/DDBJ databases">
        <title>[ruminococcus] sp. nov., isolated from a pig farm feces dump.</title>
        <authorList>
            <person name="Chang Y.-H."/>
        </authorList>
    </citation>
    <scope>NUCLEOTIDE SEQUENCE [LARGE SCALE GENOMIC DNA]</scope>
    <source>
        <strain evidence="4 5">YH-rum2234</strain>
    </source>
</reference>
<evidence type="ECO:0000313" key="4">
    <source>
        <dbReference type="EMBL" id="MDI9242573.1"/>
    </source>
</evidence>
<dbReference type="Proteomes" id="UP001300383">
    <property type="component" value="Unassembled WGS sequence"/>
</dbReference>
<dbReference type="Pfam" id="PF17479">
    <property type="entry name" value="DUF3048_C"/>
    <property type="match status" value="1"/>
</dbReference>
<evidence type="ECO:0000256" key="1">
    <source>
        <dbReference type="SAM" id="SignalP"/>
    </source>
</evidence>